<dbReference type="GO" id="GO:0003676">
    <property type="term" value="F:nucleic acid binding"/>
    <property type="evidence" value="ECO:0007669"/>
    <property type="project" value="InterPro"/>
</dbReference>
<dbReference type="InterPro" id="IPR012337">
    <property type="entry name" value="RNaseH-like_sf"/>
</dbReference>
<feature type="region of interest" description="Disordered" evidence="1">
    <location>
        <begin position="1"/>
        <end position="21"/>
    </location>
</feature>
<reference evidence="3 4" key="1">
    <citation type="submission" date="2015-01" db="EMBL/GenBank/DDBJ databases">
        <title>Draft genome sequences of the supercritical CO2 tolerant bacteria Bacillus subterraneus MITOT1 and Bacillus cereus MIT0214.</title>
        <authorList>
            <person name="Peet K.C."/>
            <person name="Thompson J.R."/>
        </authorList>
    </citation>
    <scope>NUCLEOTIDE SEQUENCE [LARGE SCALE GENOMIC DNA]</scope>
    <source>
        <strain evidence="3 4">MITOT1</strain>
    </source>
</reference>
<dbReference type="PANTHER" id="PTHR38462:SF1">
    <property type="entry name" value="YPRB RIBONUCLEASE H-LIKE DOMAIN-CONTAINING PROTEIN"/>
    <property type="match status" value="1"/>
</dbReference>
<name>A0A0D6Z9I4_9BACI</name>
<dbReference type="AlphaFoldDB" id="A0A0D6Z9I4"/>
<evidence type="ECO:0000313" key="4">
    <source>
        <dbReference type="Proteomes" id="UP000032512"/>
    </source>
</evidence>
<feature type="compositionally biased region" description="Basic residues" evidence="1">
    <location>
        <begin position="1"/>
        <end position="13"/>
    </location>
</feature>
<dbReference type="Proteomes" id="UP000032512">
    <property type="component" value="Unassembled WGS sequence"/>
</dbReference>
<dbReference type="InterPro" id="IPR036397">
    <property type="entry name" value="RNaseH_sf"/>
</dbReference>
<feature type="domain" description="YprB ribonuclease H-like" evidence="2">
    <location>
        <begin position="110"/>
        <end position="279"/>
    </location>
</feature>
<dbReference type="Gene3D" id="3.30.420.10">
    <property type="entry name" value="Ribonuclease H-like superfamily/Ribonuclease H"/>
    <property type="match status" value="1"/>
</dbReference>
<evidence type="ECO:0000313" key="3">
    <source>
        <dbReference type="EMBL" id="KIY22212.1"/>
    </source>
</evidence>
<dbReference type="InterPro" id="IPR038720">
    <property type="entry name" value="YprB_RNase_H-like_dom"/>
</dbReference>
<dbReference type="EMBL" id="JXIQ01000076">
    <property type="protein sequence ID" value="KIY22212.1"/>
    <property type="molecule type" value="Genomic_DNA"/>
</dbReference>
<accession>A0A0D6Z9I4</accession>
<dbReference type="PANTHER" id="PTHR38462">
    <property type="entry name" value="EXONUCLEASE-LIKE PROTEIN"/>
    <property type="match status" value="1"/>
</dbReference>
<dbReference type="Pfam" id="PF13482">
    <property type="entry name" value="RNase_H_2"/>
    <property type="match status" value="1"/>
</dbReference>
<dbReference type="RefSeq" id="WP_044393210.1">
    <property type="nucleotide sequence ID" value="NZ_JXIQ01000076.1"/>
</dbReference>
<gene>
    <name evidence="3" type="ORF">UB32_09430</name>
</gene>
<organism evidence="3 4">
    <name type="scientific">Mesobacillus subterraneus</name>
    <dbReference type="NCBI Taxonomy" id="285983"/>
    <lineage>
        <taxon>Bacteria</taxon>
        <taxon>Bacillati</taxon>
        <taxon>Bacillota</taxon>
        <taxon>Bacilli</taxon>
        <taxon>Bacillales</taxon>
        <taxon>Bacillaceae</taxon>
        <taxon>Mesobacillus</taxon>
    </lineage>
</organism>
<proteinExistence type="predicted"/>
<sequence>MSLKNKLNRLKPHIKSETEKTDPVNIIQETEAVKRKADPEIPFLDVWEKEHVFPFYFDGQYCLVREVVYPLDHKHGHYQFRDLLKAISLWNQEQTKHPLSASGHRAGDLVFFDTETTGLGGGAGNTIFLLGHASVSEDSVKLIQHILPSPGAEIALYQSFLQKVDYTTLVTYNGKAFDWPQVKTRHTLVRDHVPKLPSFGHFDLFHASRRMWKHKLERMKLSIVEQEVLGLERKDDIPGFLAPMIYFDFLERKNPEGLLGVIRHNETDILSLLTLYTHLSFQLLGYDGYQTAQETYEVGRWFSYLGESEKAKQAFTGLMDEDNAQGISAKHALAFEHKKQKKWQDALPLWKESAEKGSLMQRREACIELAKHFEHRERNFEMALRYCRLAEEQISERKLATKKDMLFKQELEKRIQRISRKAFPGQAQNSSN</sequence>
<dbReference type="SUPFAM" id="SSF53098">
    <property type="entry name" value="Ribonuclease H-like"/>
    <property type="match status" value="1"/>
</dbReference>
<comment type="caution">
    <text evidence="3">The sequence shown here is derived from an EMBL/GenBank/DDBJ whole genome shotgun (WGS) entry which is preliminary data.</text>
</comment>
<keyword evidence="4" id="KW-1185">Reference proteome</keyword>
<dbReference type="PATRIC" id="fig|285983.3.peg.421"/>
<protein>
    <recommendedName>
        <fullName evidence="2">YprB ribonuclease H-like domain-containing protein</fullName>
    </recommendedName>
</protein>
<evidence type="ECO:0000259" key="2">
    <source>
        <dbReference type="Pfam" id="PF13482"/>
    </source>
</evidence>
<dbReference type="OrthoDB" id="9790530at2"/>
<evidence type="ECO:0000256" key="1">
    <source>
        <dbReference type="SAM" id="MobiDB-lite"/>
    </source>
</evidence>